<name>A0A518V5C9_BRELA</name>
<protein>
    <submittedName>
        <fullName evidence="1">Uncharacterized protein</fullName>
    </submittedName>
</protein>
<dbReference type="EMBL" id="CP033464">
    <property type="protein sequence ID" value="QDX92204.1"/>
    <property type="molecule type" value="Genomic_DNA"/>
</dbReference>
<reference evidence="1 2" key="1">
    <citation type="submission" date="2018-11" db="EMBL/GenBank/DDBJ databases">
        <title>Phylogenetic determinants of toxin gene distribution in genomes of Brevibacillus laterosporus.</title>
        <authorList>
            <person name="Glare T.R."/>
            <person name="Durrant A."/>
            <person name="Berry C."/>
            <person name="Palma L."/>
            <person name="Ormskirk M."/>
            <person name="Cox M.O."/>
        </authorList>
    </citation>
    <scope>NUCLEOTIDE SEQUENCE [LARGE SCALE GENOMIC DNA]</scope>
    <source>
        <strain evidence="1 2">1821L</strain>
    </source>
</reference>
<organism evidence="1 2">
    <name type="scientific">Brevibacillus laterosporus</name>
    <name type="common">Bacillus laterosporus</name>
    <dbReference type="NCBI Taxonomy" id="1465"/>
    <lineage>
        <taxon>Bacteria</taxon>
        <taxon>Bacillati</taxon>
        <taxon>Bacillota</taxon>
        <taxon>Bacilli</taxon>
        <taxon>Bacillales</taxon>
        <taxon>Paenibacillaceae</taxon>
        <taxon>Brevibacillus</taxon>
    </lineage>
</organism>
<keyword evidence="2" id="KW-1185">Reference proteome</keyword>
<proteinExistence type="predicted"/>
<dbReference type="OrthoDB" id="2585677at2"/>
<evidence type="ECO:0000313" key="2">
    <source>
        <dbReference type="Proteomes" id="UP000319432"/>
    </source>
</evidence>
<sequence length="84" mass="9924">MENNIFTVRLCPFEGESLSSYLRRISKANGINFLSFWNFLKTERNHYAQYDDITLLDFCPLNIINIEKLSNTIRRGSGSLRHYF</sequence>
<gene>
    <name evidence="1" type="ORF">EEL30_07435</name>
</gene>
<dbReference type="AlphaFoldDB" id="A0A518V5C9"/>
<evidence type="ECO:0000313" key="1">
    <source>
        <dbReference type="EMBL" id="QDX92204.1"/>
    </source>
</evidence>
<accession>A0A518V5C9</accession>
<dbReference type="Proteomes" id="UP000319432">
    <property type="component" value="Chromosome"/>
</dbReference>